<dbReference type="OrthoDB" id="564940at2"/>
<dbReference type="AlphaFoldDB" id="K9P6X2"/>
<evidence type="ECO:0000313" key="3">
    <source>
        <dbReference type="Proteomes" id="UP000010388"/>
    </source>
</evidence>
<organism evidence="2 3">
    <name type="scientific">Cyanobium gracile (strain ATCC 27147 / PCC 6307)</name>
    <dbReference type="NCBI Taxonomy" id="292564"/>
    <lineage>
        <taxon>Bacteria</taxon>
        <taxon>Bacillati</taxon>
        <taxon>Cyanobacteriota</taxon>
        <taxon>Cyanophyceae</taxon>
        <taxon>Synechococcales</taxon>
        <taxon>Prochlorococcaceae</taxon>
        <taxon>Cyanobium</taxon>
    </lineage>
</organism>
<dbReference type="KEGG" id="cgc:Cyagr_1691"/>
<evidence type="ECO:0000256" key="1">
    <source>
        <dbReference type="SAM" id="Phobius"/>
    </source>
</evidence>
<reference evidence="3" key="1">
    <citation type="journal article" date="2013" name="Proc. Natl. Acad. Sci. U.S.A.">
        <title>Improving the coverage of the cyanobacterial phylum using diversity-driven genome sequencing.</title>
        <authorList>
            <person name="Shih P.M."/>
            <person name="Wu D."/>
            <person name="Latifi A."/>
            <person name="Axen S.D."/>
            <person name="Fewer D.P."/>
            <person name="Talla E."/>
            <person name="Calteau A."/>
            <person name="Cai F."/>
            <person name="Tandeau de Marsac N."/>
            <person name="Rippka R."/>
            <person name="Herdman M."/>
            <person name="Sivonen K."/>
            <person name="Coursin T."/>
            <person name="Laurent T."/>
            <person name="Goodwin L."/>
            <person name="Nolan M."/>
            <person name="Davenport K.W."/>
            <person name="Han C.S."/>
            <person name="Rubin E.M."/>
            <person name="Eisen J.A."/>
            <person name="Woyke T."/>
            <person name="Gugger M."/>
            <person name="Kerfeld C.A."/>
        </authorList>
    </citation>
    <scope>NUCLEOTIDE SEQUENCE [LARGE SCALE GENOMIC DNA]</scope>
    <source>
        <strain evidence="3">ATCC 27147 / PCC 6307</strain>
    </source>
</reference>
<feature type="transmembrane region" description="Helical" evidence="1">
    <location>
        <begin position="53"/>
        <end position="74"/>
    </location>
</feature>
<dbReference type="EMBL" id="CP003495">
    <property type="protein sequence ID" value="AFY28840.1"/>
    <property type="molecule type" value="Genomic_DNA"/>
</dbReference>
<sequence length="273" mass="29757">MTASSRDPVVEPKLGSLLRRVWFFGRVSLLLLGIEACRVVVHRQHWEVLTPNPLFSALVASEVFLLGFLLNGVLTDYKEGEKLPGELAAALECLALEVEGIRLLRPEAEVQGTLALLANFSASLLAWMRKAGPTLELLESLDALQLSVEQLGGWNPAPLQARLLLELANIRRGVQRIDVIRTTTFVPSVYGIAYIGTGVLTVGLVLSRIEPFAESLFFIGVISLLLIKLLLLITDLDNPFGAGHARSVENVSLQPVAHAVQRLRRVAEPCSTG</sequence>
<proteinExistence type="predicted"/>
<protein>
    <submittedName>
        <fullName evidence="2">Uncharacterized protein</fullName>
    </submittedName>
</protein>
<feature type="transmembrane region" description="Helical" evidence="1">
    <location>
        <begin position="212"/>
        <end position="233"/>
    </location>
</feature>
<dbReference type="STRING" id="292564.Cyagr_1691"/>
<feature type="transmembrane region" description="Helical" evidence="1">
    <location>
        <begin position="21"/>
        <end position="41"/>
    </location>
</feature>
<keyword evidence="1" id="KW-1133">Transmembrane helix</keyword>
<keyword evidence="1" id="KW-0472">Membrane</keyword>
<name>K9P6X2_CYAGP</name>
<feature type="transmembrane region" description="Helical" evidence="1">
    <location>
        <begin position="185"/>
        <end position="206"/>
    </location>
</feature>
<dbReference type="HOGENOM" id="CLU_088152_0_0_3"/>
<accession>K9P6X2</accession>
<gene>
    <name evidence="2" type="ordered locus">Cyagr_1691</name>
</gene>
<dbReference type="Proteomes" id="UP000010388">
    <property type="component" value="Chromosome"/>
</dbReference>
<keyword evidence="1" id="KW-0812">Transmembrane</keyword>
<dbReference type="RefSeq" id="WP_015109290.1">
    <property type="nucleotide sequence ID" value="NC_019675.1"/>
</dbReference>
<dbReference type="eggNOG" id="ENOG5032ZXH">
    <property type="taxonomic scope" value="Bacteria"/>
</dbReference>
<evidence type="ECO:0000313" key="2">
    <source>
        <dbReference type="EMBL" id="AFY28840.1"/>
    </source>
</evidence>